<protein>
    <recommendedName>
        <fullName evidence="4">Transmembrane protein</fullName>
    </recommendedName>
</protein>
<keyword evidence="1" id="KW-0472">Membrane</keyword>
<feature type="transmembrane region" description="Helical" evidence="1">
    <location>
        <begin position="20"/>
        <end position="43"/>
    </location>
</feature>
<comment type="caution">
    <text evidence="2">The sequence shown here is derived from an EMBL/GenBank/DDBJ whole genome shotgun (WGS) entry which is preliminary data.</text>
</comment>
<dbReference type="AlphaFoldDB" id="A0A397TXB8"/>
<accession>A0A397TXB8</accession>
<keyword evidence="1" id="KW-0812">Transmembrane</keyword>
<feature type="transmembrane region" description="Helical" evidence="1">
    <location>
        <begin position="86"/>
        <end position="105"/>
    </location>
</feature>
<evidence type="ECO:0000313" key="2">
    <source>
        <dbReference type="EMBL" id="RIB02690.1"/>
    </source>
</evidence>
<evidence type="ECO:0000313" key="3">
    <source>
        <dbReference type="Proteomes" id="UP000266673"/>
    </source>
</evidence>
<feature type="transmembrane region" description="Helical" evidence="1">
    <location>
        <begin position="55"/>
        <end position="80"/>
    </location>
</feature>
<gene>
    <name evidence="2" type="ORF">C2G38_2227179</name>
</gene>
<name>A0A397TXB8_9GLOM</name>
<dbReference type="Proteomes" id="UP000266673">
    <property type="component" value="Unassembled WGS sequence"/>
</dbReference>
<keyword evidence="1" id="KW-1133">Transmembrane helix</keyword>
<sequence>MGQNLDEEKLNLYPGFGGIFGHSLVVLLVIVWWCFWSSFVGAFGRCLLCLDHRWMVFLIVIWWCFHLLFSSALRCLMVLLVVDWWCFDRCLLVVLIVIFGGTFVVA</sequence>
<proteinExistence type="predicted"/>
<dbReference type="OrthoDB" id="2490827at2759"/>
<evidence type="ECO:0000256" key="1">
    <source>
        <dbReference type="SAM" id="Phobius"/>
    </source>
</evidence>
<organism evidence="2 3">
    <name type="scientific">Gigaspora rosea</name>
    <dbReference type="NCBI Taxonomy" id="44941"/>
    <lineage>
        <taxon>Eukaryota</taxon>
        <taxon>Fungi</taxon>
        <taxon>Fungi incertae sedis</taxon>
        <taxon>Mucoromycota</taxon>
        <taxon>Glomeromycotina</taxon>
        <taxon>Glomeromycetes</taxon>
        <taxon>Diversisporales</taxon>
        <taxon>Gigasporaceae</taxon>
        <taxon>Gigaspora</taxon>
    </lineage>
</organism>
<evidence type="ECO:0008006" key="4">
    <source>
        <dbReference type="Google" id="ProtNLM"/>
    </source>
</evidence>
<reference evidence="2 3" key="1">
    <citation type="submission" date="2018-06" db="EMBL/GenBank/DDBJ databases">
        <title>Comparative genomics reveals the genomic features of Rhizophagus irregularis, R. cerebriforme, R. diaphanum and Gigaspora rosea, and their symbiotic lifestyle signature.</title>
        <authorList>
            <person name="Morin E."/>
            <person name="San Clemente H."/>
            <person name="Chen E.C.H."/>
            <person name="De La Providencia I."/>
            <person name="Hainaut M."/>
            <person name="Kuo A."/>
            <person name="Kohler A."/>
            <person name="Murat C."/>
            <person name="Tang N."/>
            <person name="Roy S."/>
            <person name="Loubradou J."/>
            <person name="Henrissat B."/>
            <person name="Grigoriev I.V."/>
            <person name="Corradi N."/>
            <person name="Roux C."/>
            <person name="Martin F.M."/>
        </authorList>
    </citation>
    <scope>NUCLEOTIDE SEQUENCE [LARGE SCALE GENOMIC DNA]</scope>
    <source>
        <strain evidence="2 3">DAOM 194757</strain>
    </source>
</reference>
<keyword evidence="3" id="KW-1185">Reference proteome</keyword>
<dbReference type="EMBL" id="QKWP01002621">
    <property type="protein sequence ID" value="RIB02690.1"/>
    <property type="molecule type" value="Genomic_DNA"/>
</dbReference>